<comment type="caution">
    <text evidence="3">The sequence shown here is derived from an EMBL/GenBank/DDBJ whole genome shotgun (WGS) entry which is preliminary data.</text>
</comment>
<dbReference type="InterPro" id="IPR043151">
    <property type="entry name" value="BAH_sf"/>
</dbReference>
<evidence type="ECO:0000313" key="4">
    <source>
        <dbReference type="Proteomes" id="UP000829685"/>
    </source>
</evidence>
<keyword evidence="4" id="KW-1185">Reference proteome</keyword>
<dbReference type="SUPFAM" id="SSF57903">
    <property type="entry name" value="FYVE/PHD zinc finger"/>
    <property type="match status" value="1"/>
</dbReference>
<dbReference type="CDD" id="cd04370">
    <property type="entry name" value="BAH"/>
    <property type="match status" value="1"/>
</dbReference>
<feature type="compositionally biased region" description="Basic and acidic residues" evidence="1">
    <location>
        <begin position="325"/>
        <end position="336"/>
    </location>
</feature>
<name>A0A9P9WEI3_9PEZI</name>
<evidence type="ECO:0000313" key="3">
    <source>
        <dbReference type="EMBL" id="KAI1859434.1"/>
    </source>
</evidence>
<sequence length="432" mass="48856">MATARKRPRADVTEESQAECPFRVEHPSSNDKEKKPKKRRRNGSEDSPAPSPKMPLQVSPFAPNGQFKDPANNMDRHFLVQPNARWVEMTRYNSFVLNGLKYFSEGFIFVANNSTIERPRNPSEQMQPRKKSEEDWVARILEIRASDEHHVYARVYWMYWPDELPDHTRDGSKFVGGRQSYHGMNELIASNHMDVINVVSVTAPAIVNQWDETNEDEVQQALYWRQAIDVRTMELSSAERRCKCGQPENPDKTLLGCTNEQCKKWLHDDCLVHEALMETYKRLGSDKPHRSSPVKREEDDHDGPKRPLSPSESGAAQTAQQSIDVKPEEKTIRLADVENGASANDDNEADLGSIPVASTNLEPRKRGRPRKSEATDSAENSKPYLGLFEGTVDANANPPVINVTDLRHDVTGGESSWTVPIPCLLCHKIIHG</sequence>
<evidence type="ECO:0000256" key="1">
    <source>
        <dbReference type="SAM" id="MobiDB-lite"/>
    </source>
</evidence>
<feature type="region of interest" description="Disordered" evidence="1">
    <location>
        <begin position="283"/>
        <end position="382"/>
    </location>
</feature>
<dbReference type="AlphaFoldDB" id="A0A9P9WEI3"/>
<protein>
    <recommendedName>
        <fullName evidence="2">BAH domain-containing protein</fullName>
    </recommendedName>
</protein>
<dbReference type="PANTHER" id="PTHR46364">
    <property type="entry name" value="OS08G0421900 PROTEIN"/>
    <property type="match status" value="1"/>
</dbReference>
<feature type="compositionally biased region" description="Polar residues" evidence="1">
    <location>
        <begin position="310"/>
        <end position="323"/>
    </location>
</feature>
<dbReference type="OrthoDB" id="10259622at2759"/>
<accession>A0A9P9WEI3</accession>
<gene>
    <name evidence="3" type="ORF">JX265_010437</name>
</gene>
<feature type="region of interest" description="Disordered" evidence="1">
    <location>
        <begin position="1"/>
        <end position="70"/>
    </location>
</feature>
<organism evidence="3 4">
    <name type="scientific">Neoarthrinium moseri</name>
    <dbReference type="NCBI Taxonomy" id="1658444"/>
    <lineage>
        <taxon>Eukaryota</taxon>
        <taxon>Fungi</taxon>
        <taxon>Dikarya</taxon>
        <taxon>Ascomycota</taxon>
        <taxon>Pezizomycotina</taxon>
        <taxon>Sordariomycetes</taxon>
        <taxon>Xylariomycetidae</taxon>
        <taxon>Amphisphaeriales</taxon>
        <taxon>Apiosporaceae</taxon>
        <taxon>Neoarthrinium</taxon>
    </lineage>
</organism>
<dbReference type="GO" id="GO:0003682">
    <property type="term" value="F:chromatin binding"/>
    <property type="evidence" value="ECO:0007669"/>
    <property type="project" value="InterPro"/>
</dbReference>
<dbReference type="EMBL" id="JAFIMR010000034">
    <property type="protein sequence ID" value="KAI1859434.1"/>
    <property type="molecule type" value="Genomic_DNA"/>
</dbReference>
<proteinExistence type="predicted"/>
<evidence type="ECO:0000259" key="2">
    <source>
        <dbReference type="PROSITE" id="PS51038"/>
    </source>
</evidence>
<dbReference type="InterPro" id="IPR011011">
    <property type="entry name" value="Znf_FYVE_PHD"/>
</dbReference>
<feature type="domain" description="BAH" evidence="2">
    <location>
        <begin position="116"/>
        <end position="239"/>
    </location>
</feature>
<feature type="compositionally biased region" description="Basic and acidic residues" evidence="1">
    <location>
        <begin position="283"/>
        <end position="305"/>
    </location>
</feature>
<dbReference type="PROSITE" id="PS51038">
    <property type="entry name" value="BAH"/>
    <property type="match status" value="1"/>
</dbReference>
<dbReference type="InterPro" id="IPR001025">
    <property type="entry name" value="BAH_dom"/>
</dbReference>
<dbReference type="Proteomes" id="UP000829685">
    <property type="component" value="Unassembled WGS sequence"/>
</dbReference>
<reference evidence="3" key="1">
    <citation type="submission" date="2021-03" db="EMBL/GenBank/DDBJ databases">
        <title>Revisited historic fungal species revealed as producer of novel bioactive compounds through whole genome sequencing and comparative genomics.</title>
        <authorList>
            <person name="Vignolle G.A."/>
            <person name="Hochenegger N."/>
            <person name="Mach R.L."/>
            <person name="Mach-Aigner A.R."/>
            <person name="Javad Rahimi M."/>
            <person name="Salim K.A."/>
            <person name="Chan C.M."/>
            <person name="Lim L.B.L."/>
            <person name="Cai F."/>
            <person name="Druzhinina I.S."/>
            <person name="U'Ren J.M."/>
            <person name="Derntl C."/>
        </authorList>
    </citation>
    <scope>NUCLEOTIDE SEQUENCE</scope>
    <source>
        <strain evidence="3">TUCIM 5799</strain>
    </source>
</reference>
<feature type="compositionally biased region" description="Basic and acidic residues" evidence="1">
    <location>
        <begin position="22"/>
        <end position="34"/>
    </location>
</feature>
<dbReference type="Gene3D" id="2.30.30.490">
    <property type="match status" value="1"/>
</dbReference>